<accession>A0AC61NJJ1</accession>
<evidence type="ECO:0000313" key="1">
    <source>
        <dbReference type="EMBL" id="QZE15918.1"/>
    </source>
</evidence>
<reference evidence="1" key="1">
    <citation type="submission" date="2021-08" db="EMBL/GenBank/DDBJ databases">
        <title>Novel anaerobic bacterium isolated from sea squirt in East Sea, Republic of Korea.</title>
        <authorList>
            <person name="Nguyen T.H."/>
            <person name="Li Z."/>
            <person name="Lee Y.-J."/>
            <person name="Ko J."/>
            <person name="Kim S.-G."/>
        </authorList>
    </citation>
    <scope>NUCLEOTIDE SEQUENCE</scope>
    <source>
        <strain evidence="1">KCTC 25031</strain>
    </source>
</reference>
<sequence>MLTESEMEELSPESVEKRLKNLKMANRKVFFLTIYFIFGFFILISGAIHSVDFLKSLPSWVETLLCPLFIVSFVCMMYPALKVKEEAKSGQGYSAVRYISLDHADEFSVCNYSRKENNSNKSNFLYVKLYSLDRRAKDYEYAFEQIYPNEFQNNQHLETIERFLTQFRSQAILKVNIYHDSVIQVKVKKIPLEWCVKKYCKLPFKKRL</sequence>
<keyword evidence="2" id="KW-1185">Reference proteome</keyword>
<name>A0AC61NJJ1_9BACT</name>
<evidence type="ECO:0000313" key="2">
    <source>
        <dbReference type="Proteomes" id="UP000826212"/>
    </source>
</evidence>
<dbReference type="Proteomes" id="UP000826212">
    <property type="component" value="Chromosome"/>
</dbReference>
<gene>
    <name evidence="1" type="ORF">K4L44_08820</name>
</gene>
<dbReference type="EMBL" id="CP081303">
    <property type="protein sequence ID" value="QZE15918.1"/>
    <property type="molecule type" value="Genomic_DNA"/>
</dbReference>
<proteinExistence type="predicted"/>
<organism evidence="1 2">
    <name type="scientific">Halosquirtibacter laminarini</name>
    <dbReference type="NCBI Taxonomy" id="3374600"/>
    <lineage>
        <taxon>Bacteria</taxon>
        <taxon>Pseudomonadati</taxon>
        <taxon>Bacteroidota</taxon>
        <taxon>Bacteroidia</taxon>
        <taxon>Marinilabiliales</taxon>
        <taxon>Prolixibacteraceae</taxon>
        <taxon>Halosquirtibacter</taxon>
    </lineage>
</organism>
<protein>
    <submittedName>
        <fullName evidence="1">Uncharacterized protein</fullName>
    </submittedName>
</protein>